<dbReference type="EMBL" id="CAXKWB010010613">
    <property type="protein sequence ID" value="CAL4098667.1"/>
    <property type="molecule type" value="Genomic_DNA"/>
</dbReference>
<dbReference type="PANTHER" id="PTHR45036:SF1">
    <property type="entry name" value="METHYLTRANSFERASE LIKE 7A"/>
    <property type="match status" value="1"/>
</dbReference>
<keyword evidence="1" id="KW-1133">Transmembrane helix</keyword>
<gene>
    <name evidence="3" type="ORF">MNOR_LOCUS16295</name>
</gene>
<dbReference type="InterPro" id="IPR029063">
    <property type="entry name" value="SAM-dependent_MTases_sf"/>
</dbReference>
<protein>
    <recommendedName>
        <fullName evidence="2">Methyltransferase type 11 domain-containing protein</fullName>
    </recommendedName>
</protein>
<feature type="transmembrane region" description="Helical" evidence="1">
    <location>
        <begin position="6"/>
        <end position="28"/>
    </location>
</feature>
<dbReference type="AlphaFoldDB" id="A0AAV2QRS0"/>
<dbReference type="InterPro" id="IPR052356">
    <property type="entry name" value="Thiol_S-MT"/>
</dbReference>
<keyword evidence="4" id="KW-1185">Reference proteome</keyword>
<evidence type="ECO:0000313" key="3">
    <source>
        <dbReference type="EMBL" id="CAL4098667.1"/>
    </source>
</evidence>
<evidence type="ECO:0000256" key="1">
    <source>
        <dbReference type="SAM" id="Phobius"/>
    </source>
</evidence>
<dbReference type="PANTHER" id="PTHR45036">
    <property type="entry name" value="METHYLTRANSFERASE LIKE 7B"/>
    <property type="match status" value="1"/>
</dbReference>
<dbReference type="GO" id="GO:0008757">
    <property type="term" value="F:S-adenosylmethionine-dependent methyltransferase activity"/>
    <property type="evidence" value="ECO:0007669"/>
    <property type="project" value="InterPro"/>
</dbReference>
<feature type="non-terminal residue" evidence="3">
    <location>
        <position position="274"/>
    </location>
</feature>
<keyword evidence="1" id="KW-0812">Transmembrane</keyword>
<keyword evidence="1" id="KW-0472">Membrane</keyword>
<dbReference type="Proteomes" id="UP001497623">
    <property type="component" value="Unassembled WGS sequence"/>
</dbReference>
<dbReference type="CDD" id="cd02440">
    <property type="entry name" value="AdoMet_MTases"/>
    <property type="match status" value="1"/>
</dbReference>
<reference evidence="3 4" key="1">
    <citation type="submission" date="2024-05" db="EMBL/GenBank/DDBJ databases">
        <authorList>
            <person name="Wallberg A."/>
        </authorList>
    </citation>
    <scope>NUCLEOTIDE SEQUENCE [LARGE SCALE GENOMIC DNA]</scope>
</reference>
<sequence length="274" mass="31493">MAGVESFLSLLIDNWIILALGLISLALFRRPFNDLRHRYFAWFLCTMTKTKSERYNVIKKELFSTLHNIESKDPQIRKENAIKILEIGVGTGLNFEFYPNGTRLVVVDPNPHFDKYYNENRAKFPNIHSEEIIVCYGEDMDVIESNSIDAVVMTLVLCSVMDTEKVLAQIKRVLVPGGKFYFLEHVREFDSQKYRLRQLVQDLLTELRIWPTLLDGCCLNRETLEVVKNAGFSSVEGENFYAPIAGAHTRGVGAFIKYWMFKCVRPHAKGVATK</sequence>
<evidence type="ECO:0000313" key="4">
    <source>
        <dbReference type="Proteomes" id="UP001497623"/>
    </source>
</evidence>
<evidence type="ECO:0000259" key="2">
    <source>
        <dbReference type="Pfam" id="PF08241"/>
    </source>
</evidence>
<comment type="caution">
    <text evidence="3">The sequence shown here is derived from an EMBL/GenBank/DDBJ whole genome shotgun (WGS) entry which is preliminary data.</text>
</comment>
<proteinExistence type="predicted"/>
<dbReference type="Pfam" id="PF08241">
    <property type="entry name" value="Methyltransf_11"/>
    <property type="match status" value="1"/>
</dbReference>
<organism evidence="3 4">
    <name type="scientific">Meganyctiphanes norvegica</name>
    <name type="common">Northern krill</name>
    <name type="synonym">Thysanopoda norvegica</name>
    <dbReference type="NCBI Taxonomy" id="48144"/>
    <lineage>
        <taxon>Eukaryota</taxon>
        <taxon>Metazoa</taxon>
        <taxon>Ecdysozoa</taxon>
        <taxon>Arthropoda</taxon>
        <taxon>Crustacea</taxon>
        <taxon>Multicrustacea</taxon>
        <taxon>Malacostraca</taxon>
        <taxon>Eumalacostraca</taxon>
        <taxon>Eucarida</taxon>
        <taxon>Euphausiacea</taxon>
        <taxon>Euphausiidae</taxon>
        <taxon>Meganyctiphanes</taxon>
    </lineage>
</organism>
<dbReference type="InterPro" id="IPR013216">
    <property type="entry name" value="Methyltransf_11"/>
</dbReference>
<dbReference type="Gene3D" id="3.40.50.150">
    <property type="entry name" value="Vaccinia Virus protein VP39"/>
    <property type="match status" value="1"/>
</dbReference>
<feature type="domain" description="Methyltransferase type 11" evidence="2">
    <location>
        <begin position="85"/>
        <end position="182"/>
    </location>
</feature>
<name>A0AAV2QRS0_MEGNR</name>
<accession>A0AAV2QRS0</accession>
<dbReference type="SUPFAM" id="SSF53335">
    <property type="entry name" value="S-adenosyl-L-methionine-dependent methyltransferases"/>
    <property type="match status" value="1"/>
</dbReference>